<evidence type="ECO:0000313" key="3">
    <source>
        <dbReference type="Proteomes" id="UP000182589"/>
    </source>
</evidence>
<reference evidence="1" key="3">
    <citation type="submission" date="2023-02" db="EMBL/GenBank/DDBJ databases">
        <title>Proposal of a novel subspecies: Alicyclobacillus hesperidum subspecies aegle.</title>
        <authorList>
            <person name="Goto K."/>
            <person name="Fujii T."/>
            <person name="Yasui K."/>
            <person name="Mochida K."/>
            <person name="Kato-Tanaka Y."/>
            <person name="Morohoshi S."/>
            <person name="An S.Y."/>
            <person name="Kasai H."/>
            <person name="Yokota A."/>
        </authorList>
    </citation>
    <scope>NUCLEOTIDE SEQUENCE</scope>
    <source>
        <strain evidence="1">DSM 12766</strain>
    </source>
</reference>
<name>A0A1H2QWB5_9BACL</name>
<accession>A0A1H2QWB5</accession>
<dbReference type="STRING" id="89784.SAMN04489725_10264"/>
<dbReference type="Pfam" id="PF06133">
    <property type="entry name" value="Com_YlbF"/>
    <property type="match status" value="1"/>
</dbReference>
<evidence type="ECO:0000313" key="1">
    <source>
        <dbReference type="EMBL" id="GLV13283.1"/>
    </source>
</evidence>
<dbReference type="EMBL" id="FNOJ01000002">
    <property type="protein sequence ID" value="SDW11160.1"/>
    <property type="molecule type" value="Genomic_DNA"/>
</dbReference>
<keyword evidence="3" id="KW-1185">Reference proteome</keyword>
<proteinExistence type="predicted"/>
<reference evidence="2" key="1">
    <citation type="submission" date="2016-10" db="EMBL/GenBank/DDBJ databases">
        <authorList>
            <person name="de Groot N.N."/>
        </authorList>
    </citation>
    <scope>NUCLEOTIDE SEQUENCE [LARGE SCALE GENOMIC DNA]</scope>
    <source>
        <strain evidence="2">DSM 12489</strain>
    </source>
</reference>
<dbReference type="AlphaFoldDB" id="A0A1H2QWB5"/>
<dbReference type="EMBL" id="BSRA01000004">
    <property type="protein sequence ID" value="GLV13283.1"/>
    <property type="molecule type" value="Genomic_DNA"/>
</dbReference>
<dbReference type="Gene3D" id="1.20.1500.10">
    <property type="entry name" value="YheA/YmcA-like"/>
    <property type="match status" value="1"/>
</dbReference>
<gene>
    <name evidence="1" type="ORF">Heshes_09670</name>
    <name evidence="2" type="ORF">SAMN04489725_10264</name>
</gene>
<dbReference type="Proteomes" id="UP000182589">
    <property type="component" value="Unassembled WGS sequence"/>
</dbReference>
<protein>
    <submittedName>
        <fullName evidence="2">Cell fate regulator YlbF, YheA/YmcA/DUF963 family (Controls sporulation, competence, biofilm development)</fullName>
    </submittedName>
</protein>
<dbReference type="Proteomes" id="UP001157137">
    <property type="component" value="Unassembled WGS sequence"/>
</dbReference>
<reference evidence="3" key="2">
    <citation type="submission" date="2016-10" db="EMBL/GenBank/DDBJ databases">
        <authorList>
            <person name="Varghese N."/>
        </authorList>
    </citation>
    <scope>NUCLEOTIDE SEQUENCE [LARGE SCALE GENOMIC DNA]</scope>
    <source>
        <strain evidence="3">DSM 12489</strain>
    </source>
</reference>
<dbReference type="SUPFAM" id="SSF158622">
    <property type="entry name" value="YheA/YmcA-like"/>
    <property type="match status" value="1"/>
</dbReference>
<organism evidence="2 3">
    <name type="scientific">Alicyclobacillus hesperidum</name>
    <dbReference type="NCBI Taxonomy" id="89784"/>
    <lineage>
        <taxon>Bacteria</taxon>
        <taxon>Bacillati</taxon>
        <taxon>Bacillota</taxon>
        <taxon>Bacilli</taxon>
        <taxon>Bacillales</taxon>
        <taxon>Alicyclobacillaceae</taxon>
        <taxon>Alicyclobacillus</taxon>
    </lineage>
</organism>
<evidence type="ECO:0000313" key="2">
    <source>
        <dbReference type="EMBL" id="SDW11160.1"/>
    </source>
</evidence>
<dbReference type="RefSeq" id="WP_074691389.1">
    <property type="nucleotide sequence ID" value="NZ_BSRA01000004.1"/>
</dbReference>
<sequence>MNPYDHAHALARAIREWEPFQRALDAIRALDQEPAAKDMLVDYLRRQWRMEAKQLRGEALTDEERSTMQKLAEVVQLNPSVQKYLQADRELHTLMMDVHTILSTTLADVHVVSAAEIFEEMGRDK</sequence>
<dbReference type="InterPro" id="IPR010368">
    <property type="entry name" value="Com_YlbF"/>
</dbReference>
<dbReference type="InterPro" id="IPR023378">
    <property type="entry name" value="YheA/YmcA-like_dom_sf"/>
</dbReference>